<accession>A0ABN2ZFQ0</accession>
<evidence type="ECO:0000313" key="1">
    <source>
        <dbReference type="EMBL" id="GAA2141563.1"/>
    </source>
</evidence>
<name>A0ABN2ZFQ0_9ACTN</name>
<evidence type="ECO:0008006" key="3">
    <source>
        <dbReference type="Google" id="ProtNLM"/>
    </source>
</evidence>
<reference evidence="1 2" key="1">
    <citation type="journal article" date="2019" name="Int. J. Syst. Evol. Microbiol.">
        <title>The Global Catalogue of Microorganisms (GCM) 10K type strain sequencing project: providing services to taxonomists for standard genome sequencing and annotation.</title>
        <authorList>
            <consortium name="The Broad Institute Genomics Platform"/>
            <consortium name="The Broad Institute Genome Sequencing Center for Infectious Disease"/>
            <person name="Wu L."/>
            <person name="Ma J."/>
        </authorList>
    </citation>
    <scope>NUCLEOTIDE SEQUENCE [LARGE SCALE GENOMIC DNA]</scope>
    <source>
        <strain evidence="1 2">JCM 14560</strain>
    </source>
</reference>
<proteinExistence type="predicted"/>
<organism evidence="1 2">
    <name type="scientific">Kitasatospora kazusensis</name>
    <dbReference type="NCBI Taxonomy" id="407974"/>
    <lineage>
        <taxon>Bacteria</taxon>
        <taxon>Bacillati</taxon>
        <taxon>Actinomycetota</taxon>
        <taxon>Actinomycetes</taxon>
        <taxon>Kitasatosporales</taxon>
        <taxon>Streptomycetaceae</taxon>
        <taxon>Kitasatospora</taxon>
    </lineage>
</organism>
<evidence type="ECO:0000313" key="2">
    <source>
        <dbReference type="Proteomes" id="UP001422759"/>
    </source>
</evidence>
<gene>
    <name evidence="1" type="ORF">GCM10009760_25860</name>
</gene>
<comment type="caution">
    <text evidence="1">The sequence shown here is derived from an EMBL/GenBank/DDBJ whole genome shotgun (WGS) entry which is preliminary data.</text>
</comment>
<dbReference type="EMBL" id="BAAANT010000012">
    <property type="protein sequence ID" value="GAA2141563.1"/>
    <property type="molecule type" value="Genomic_DNA"/>
</dbReference>
<dbReference type="Proteomes" id="UP001422759">
    <property type="component" value="Unassembled WGS sequence"/>
</dbReference>
<sequence>MAEDRPPIKDPVKRRVRQRCGFGCVICGSPLYTYEHMYDWAVTKSHAEEELTLLCNQHQQERTNKLLPREVVLQANKKPINVVTGVSEPYSFHFSGSECELVLGNNVFRSQGARLVPLLVGGEETLVFDFRRGNLLLSAQVRDRDGNVALLIEDNELLYATDSWDIEFVGRELTLRNAPRKLRFQASFEPPSRVVVSRLDLQYGDVHAFVDARGIHVRGPGQRTRDVSNVVMHGGFEYAIVLDSHMFKAGGMLL</sequence>
<protein>
    <recommendedName>
        <fullName evidence="3">Cell division protein</fullName>
    </recommendedName>
</protein>
<keyword evidence="2" id="KW-1185">Reference proteome</keyword>